<reference evidence="1 2" key="1">
    <citation type="journal article" date="2018" name="Front. Plant Sci.">
        <title>Red Clover (Trifolium pratense) and Zigzag Clover (T. medium) - A Picture of Genomic Similarities and Differences.</title>
        <authorList>
            <person name="Dluhosova J."/>
            <person name="Istvanek J."/>
            <person name="Nedelnik J."/>
            <person name="Repkova J."/>
        </authorList>
    </citation>
    <scope>NUCLEOTIDE SEQUENCE [LARGE SCALE GENOMIC DNA]</scope>
    <source>
        <strain evidence="2">cv. 10/8</strain>
        <tissue evidence="1">Leaf</tissue>
    </source>
</reference>
<dbReference type="Proteomes" id="UP000265520">
    <property type="component" value="Unassembled WGS sequence"/>
</dbReference>
<proteinExistence type="predicted"/>
<evidence type="ECO:0000313" key="2">
    <source>
        <dbReference type="Proteomes" id="UP000265520"/>
    </source>
</evidence>
<protein>
    <submittedName>
        <fullName evidence="1">Uncharacterized protein</fullName>
    </submittedName>
</protein>
<comment type="caution">
    <text evidence="1">The sequence shown here is derived from an EMBL/GenBank/DDBJ whole genome shotgun (WGS) entry which is preliminary data.</text>
</comment>
<accession>A0A392SAQ1</accession>
<sequence length="71" mass="7785">MARCAVQSEIAGIPSGSCASRSLVWRDAQFNQAVEVDPLEVARRATWVGAARQYKIQAEMVITDTCASRRT</sequence>
<feature type="non-terminal residue" evidence="1">
    <location>
        <position position="71"/>
    </location>
</feature>
<evidence type="ECO:0000313" key="1">
    <source>
        <dbReference type="EMBL" id="MCI45274.1"/>
    </source>
</evidence>
<dbReference type="AlphaFoldDB" id="A0A392SAQ1"/>
<organism evidence="1 2">
    <name type="scientific">Trifolium medium</name>
    <dbReference type="NCBI Taxonomy" id="97028"/>
    <lineage>
        <taxon>Eukaryota</taxon>
        <taxon>Viridiplantae</taxon>
        <taxon>Streptophyta</taxon>
        <taxon>Embryophyta</taxon>
        <taxon>Tracheophyta</taxon>
        <taxon>Spermatophyta</taxon>
        <taxon>Magnoliopsida</taxon>
        <taxon>eudicotyledons</taxon>
        <taxon>Gunneridae</taxon>
        <taxon>Pentapetalae</taxon>
        <taxon>rosids</taxon>
        <taxon>fabids</taxon>
        <taxon>Fabales</taxon>
        <taxon>Fabaceae</taxon>
        <taxon>Papilionoideae</taxon>
        <taxon>50 kb inversion clade</taxon>
        <taxon>NPAAA clade</taxon>
        <taxon>Hologalegina</taxon>
        <taxon>IRL clade</taxon>
        <taxon>Trifolieae</taxon>
        <taxon>Trifolium</taxon>
    </lineage>
</organism>
<dbReference type="EMBL" id="LXQA010341931">
    <property type="protein sequence ID" value="MCI45274.1"/>
    <property type="molecule type" value="Genomic_DNA"/>
</dbReference>
<name>A0A392SAQ1_9FABA</name>
<keyword evidence="2" id="KW-1185">Reference proteome</keyword>